<evidence type="ECO:0000313" key="15">
    <source>
        <dbReference type="Proteomes" id="UP000515292"/>
    </source>
</evidence>
<dbReference type="InterPro" id="IPR048631">
    <property type="entry name" value="SecD_1st"/>
</dbReference>
<comment type="function">
    <text evidence="10">Part of the Sec protein translocase complex. Interacts with the SecYEG preprotein conducting channel. SecDF uses the proton motive force (PMF) to complete protein translocation after the ATP-dependent function of SecA.</text>
</comment>
<dbReference type="InterPro" id="IPR001036">
    <property type="entry name" value="Acrflvin-R"/>
</dbReference>
<evidence type="ECO:0000256" key="5">
    <source>
        <dbReference type="ARBA" id="ARBA00022692"/>
    </source>
</evidence>
<dbReference type="PANTHER" id="PTHR30081">
    <property type="entry name" value="PROTEIN-EXPORT MEMBRANE PROTEIN SEC"/>
    <property type="match status" value="1"/>
</dbReference>
<dbReference type="Gene3D" id="3.30.1360.200">
    <property type="match status" value="1"/>
</dbReference>
<dbReference type="InterPro" id="IPR005791">
    <property type="entry name" value="SecD"/>
</dbReference>
<evidence type="ECO:0000256" key="2">
    <source>
        <dbReference type="ARBA" id="ARBA00022448"/>
    </source>
</evidence>
<dbReference type="FunFam" id="1.20.1640.10:FF:000004">
    <property type="entry name" value="Protein translocase subunit SecD"/>
    <property type="match status" value="1"/>
</dbReference>
<comment type="similarity">
    <text evidence="10">Belongs to the SecD/SecF family. SecD subfamily.</text>
</comment>
<evidence type="ECO:0000256" key="6">
    <source>
        <dbReference type="ARBA" id="ARBA00022927"/>
    </source>
</evidence>
<dbReference type="Gene3D" id="1.20.1640.10">
    <property type="entry name" value="Multidrug efflux transporter AcrB transmembrane domain"/>
    <property type="match status" value="1"/>
</dbReference>
<dbReference type="GO" id="GO:0043952">
    <property type="term" value="P:protein transport by the Sec complex"/>
    <property type="evidence" value="ECO:0007669"/>
    <property type="project" value="UniProtKB-UniRule"/>
</dbReference>
<keyword evidence="9 10" id="KW-0472">Membrane</keyword>
<dbReference type="InterPro" id="IPR054384">
    <property type="entry name" value="SecDF_P1_head"/>
</dbReference>
<feature type="domain" description="Protein export membrane protein SecD/SecF C-terminal" evidence="11">
    <location>
        <begin position="348"/>
        <end position="519"/>
    </location>
</feature>
<feature type="transmembrane region" description="Helical" evidence="10">
    <location>
        <begin position="366"/>
        <end position="386"/>
    </location>
</feature>
<dbReference type="NCBIfam" id="TIGR00916">
    <property type="entry name" value="2A0604s01"/>
    <property type="match status" value="1"/>
</dbReference>
<evidence type="ECO:0000259" key="12">
    <source>
        <dbReference type="Pfam" id="PF21760"/>
    </source>
</evidence>
<dbReference type="Proteomes" id="UP000515292">
    <property type="component" value="Chromosome"/>
</dbReference>
<keyword evidence="6 10" id="KW-0653">Protein transport</keyword>
<evidence type="ECO:0000259" key="13">
    <source>
        <dbReference type="Pfam" id="PF22599"/>
    </source>
</evidence>
<feature type="domain" description="SecDF P1 head subdomain" evidence="13">
    <location>
        <begin position="240"/>
        <end position="347"/>
    </location>
</feature>
<comment type="subunit">
    <text evidence="10">Forms a complex with SecF. Part of the essential Sec protein translocation apparatus which comprises SecA, SecYEG and auxiliary proteins SecDF-YajC and YidC.</text>
</comment>
<dbReference type="PRINTS" id="PR00702">
    <property type="entry name" value="ACRIFLAVINRP"/>
</dbReference>
<reference evidence="14 15" key="1">
    <citation type="submission" date="2020-07" db="EMBL/GenBank/DDBJ databases">
        <title>Complete genome sequence for Sandaracinobacter sp. M6.</title>
        <authorList>
            <person name="Tang Y."/>
            <person name="Liu Q."/>
            <person name="Guo Z."/>
            <person name="Lei P."/>
            <person name="Huang B."/>
        </authorList>
    </citation>
    <scope>NUCLEOTIDE SEQUENCE [LARGE SCALE GENOMIC DNA]</scope>
    <source>
        <strain evidence="14 15">M6</strain>
    </source>
</reference>
<protein>
    <recommendedName>
        <fullName evidence="10">Protein translocase subunit SecD</fullName>
    </recommendedName>
</protein>
<gene>
    <name evidence="10 14" type="primary">secD</name>
    <name evidence="14" type="ORF">H3309_00995</name>
</gene>
<dbReference type="Pfam" id="PF21760">
    <property type="entry name" value="SecD_1st"/>
    <property type="match status" value="1"/>
</dbReference>
<dbReference type="AlphaFoldDB" id="A0A7G5IID2"/>
<keyword evidence="3 10" id="KW-1003">Cell membrane</keyword>
<feature type="transmembrane region" description="Helical" evidence="10">
    <location>
        <begin position="493"/>
        <end position="520"/>
    </location>
</feature>
<keyword evidence="8 10" id="KW-0811">Translocation</keyword>
<dbReference type="GO" id="GO:0065002">
    <property type="term" value="P:intracellular protein transmembrane transport"/>
    <property type="evidence" value="ECO:0007669"/>
    <property type="project" value="UniProtKB-UniRule"/>
</dbReference>
<dbReference type="RefSeq" id="WP_182296667.1">
    <property type="nucleotide sequence ID" value="NZ_CP059851.1"/>
</dbReference>
<dbReference type="NCBIfam" id="TIGR01129">
    <property type="entry name" value="secD"/>
    <property type="match status" value="1"/>
</dbReference>
<dbReference type="FunFam" id="3.30.1360.200:FF:000002">
    <property type="entry name" value="Preprotein translocase subunit SecD"/>
    <property type="match status" value="1"/>
</dbReference>
<evidence type="ECO:0000256" key="9">
    <source>
        <dbReference type="ARBA" id="ARBA00023136"/>
    </source>
</evidence>
<evidence type="ECO:0000313" key="14">
    <source>
        <dbReference type="EMBL" id="QMW23124.1"/>
    </source>
</evidence>
<dbReference type="KEGG" id="sand:H3309_00995"/>
<evidence type="ECO:0000256" key="1">
    <source>
        <dbReference type="ARBA" id="ARBA00004651"/>
    </source>
</evidence>
<dbReference type="InterPro" id="IPR022646">
    <property type="entry name" value="SecD/SecF_CS"/>
</dbReference>
<dbReference type="InterPro" id="IPR055344">
    <property type="entry name" value="SecD_SecF_C_bact"/>
</dbReference>
<evidence type="ECO:0000256" key="8">
    <source>
        <dbReference type="ARBA" id="ARBA00023010"/>
    </source>
</evidence>
<sequence length="530" mass="56992">MLDFPRWKIWGIIAVLIAGLVFATPNFFPEKTVAAWPDFLPKKQLNLGLDLRGGSHLLLEADTADIAKGKVERLEEIARAELRQADGGAIQYGDMSIRDGALSFLVRNPTDLDRAVETMRGLSQPVGQLSGIRDLDVEVRDGARLVITPTKQGLATEADRAMGQAVEVIRRRIDELGTREPTIIRQGDNRIVVQVPGLKDPTALKALLGKTAKLEFKLVDLEADPAQAAAGRAPPGSQVLPNVEGGVIVVKRRVLLTGDQLIDAGVNYRDGLPVVTFRFDNAGGKRFAKVTQENTGRPFAIILDNKVISAPRINEPILGGSGEISGQYTTETANELAILLRAGKLPVELKVIEQRSVGPDLGADSIRAGATASILATVLVALFMIITYGRFGVYSVIALIFNVLLILGTMSLVGATLTLPGIAGLVLTIGAAVDANVLINERIREELRKGRNVIFAIETGYREASRTIFDANVTNVIAAAVMFWFGSGPIKGFAVVLTIGIITSVFTAVTCTRLIIAWYLRAQRPAALVL</sequence>
<name>A0A7G5IID2_9SPHN</name>
<feature type="transmembrane region" description="Helical" evidence="10">
    <location>
        <begin position="419"/>
        <end position="439"/>
    </location>
</feature>
<organism evidence="14 15">
    <name type="scientific">Sandaracinobacteroides saxicola</name>
    <dbReference type="NCBI Taxonomy" id="2759707"/>
    <lineage>
        <taxon>Bacteria</taxon>
        <taxon>Pseudomonadati</taxon>
        <taxon>Pseudomonadota</taxon>
        <taxon>Alphaproteobacteria</taxon>
        <taxon>Sphingomonadales</taxon>
        <taxon>Sphingosinicellaceae</taxon>
        <taxon>Sandaracinobacteroides</taxon>
    </lineage>
</organism>
<evidence type="ECO:0000256" key="4">
    <source>
        <dbReference type="ARBA" id="ARBA00022519"/>
    </source>
</evidence>
<keyword evidence="2 10" id="KW-0813">Transport</keyword>
<dbReference type="InterPro" id="IPR022813">
    <property type="entry name" value="SecD/SecF_arch_bac"/>
</dbReference>
<evidence type="ECO:0000259" key="11">
    <source>
        <dbReference type="Pfam" id="PF02355"/>
    </source>
</evidence>
<dbReference type="Pfam" id="PF22599">
    <property type="entry name" value="SecDF_P1_head"/>
    <property type="match status" value="1"/>
</dbReference>
<comment type="caution">
    <text evidence="10">Lacks conserved residue(s) required for the propagation of feature annotation.</text>
</comment>
<dbReference type="Pfam" id="PF02355">
    <property type="entry name" value="SecD_SecF_C"/>
    <property type="match status" value="1"/>
</dbReference>
<accession>A0A7G5IID2</accession>
<dbReference type="PANTHER" id="PTHR30081:SF1">
    <property type="entry name" value="PROTEIN TRANSLOCASE SUBUNIT SECD"/>
    <property type="match status" value="1"/>
</dbReference>
<dbReference type="Gene3D" id="3.30.70.3400">
    <property type="match status" value="1"/>
</dbReference>
<dbReference type="GO" id="GO:0005886">
    <property type="term" value="C:plasma membrane"/>
    <property type="evidence" value="ECO:0007669"/>
    <property type="project" value="UniProtKB-SubCell"/>
</dbReference>
<evidence type="ECO:0000256" key="7">
    <source>
        <dbReference type="ARBA" id="ARBA00022989"/>
    </source>
</evidence>
<feature type="transmembrane region" description="Helical" evidence="10">
    <location>
        <begin position="393"/>
        <end position="413"/>
    </location>
</feature>
<feature type="domain" description="Protein translocase subunit SecDF P1" evidence="12">
    <location>
        <begin position="162"/>
        <end position="220"/>
    </location>
</feature>
<keyword evidence="7 10" id="KW-1133">Transmembrane helix</keyword>
<dbReference type="InterPro" id="IPR048634">
    <property type="entry name" value="SecD_SecF_C"/>
</dbReference>
<keyword evidence="15" id="KW-1185">Reference proteome</keyword>
<dbReference type="HAMAP" id="MF_01463_B">
    <property type="entry name" value="SecD_B"/>
    <property type="match status" value="1"/>
</dbReference>
<proteinExistence type="inferred from homology"/>
<dbReference type="GO" id="GO:0015450">
    <property type="term" value="F:protein-transporting ATPase activity"/>
    <property type="evidence" value="ECO:0007669"/>
    <property type="project" value="InterPro"/>
</dbReference>
<evidence type="ECO:0000256" key="10">
    <source>
        <dbReference type="HAMAP-Rule" id="MF_01463"/>
    </source>
</evidence>
<keyword evidence="4" id="KW-0997">Cell inner membrane</keyword>
<evidence type="ECO:0000256" key="3">
    <source>
        <dbReference type="ARBA" id="ARBA00022475"/>
    </source>
</evidence>
<dbReference type="EMBL" id="CP059851">
    <property type="protein sequence ID" value="QMW23124.1"/>
    <property type="molecule type" value="Genomic_DNA"/>
</dbReference>
<comment type="subcellular location">
    <subcellularLocation>
        <location evidence="1 10">Cell membrane</location>
        <topology evidence="1 10">Multi-pass membrane protein</topology>
    </subcellularLocation>
</comment>
<dbReference type="Pfam" id="PF07549">
    <property type="entry name" value="Sec_GG"/>
    <property type="match status" value="1"/>
</dbReference>
<feature type="transmembrane region" description="Helical" evidence="10">
    <location>
        <begin position="468"/>
        <end position="487"/>
    </location>
</feature>
<keyword evidence="5 10" id="KW-0812">Transmembrane</keyword>
<dbReference type="SUPFAM" id="SSF82866">
    <property type="entry name" value="Multidrug efflux transporter AcrB transmembrane domain"/>
    <property type="match status" value="1"/>
</dbReference>
<dbReference type="GO" id="GO:0006605">
    <property type="term" value="P:protein targeting"/>
    <property type="evidence" value="ECO:0007669"/>
    <property type="project" value="UniProtKB-UniRule"/>
</dbReference>